<dbReference type="eggNOG" id="COG0456">
    <property type="taxonomic scope" value="Bacteria"/>
</dbReference>
<protein>
    <submittedName>
        <fullName evidence="4">GCN5-related N-acetyltransferase</fullName>
    </submittedName>
</protein>
<name>Q2JBT7_FRACC</name>
<dbReference type="Gene3D" id="3.40.630.30">
    <property type="match status" value="1"/>
</dbReference>
<evidence type="ECO:0000256" key="2">
    <source>
        <dbReference type="ARBA" id="ARBA00023315"/>
    </source>
</evidence>
<dbReference type="Proteomes" id="UP000001937">
    <property type="component" value="Chromosome"/>
</dbReference>
<evidence type="ECO:0000313" key="5">
    <source>
        <dbReference type="Proteomes" id="UP000001937"/>
    </source>
</evidence>
<evidence type="ECO:0000259" key="3">
    <source>
        <dbReference type="PROSITE" id="PS51186"/>
    </source>
</evidence>
<dbReference type="InterPro" id="IPR016181">
    <property type="entry name" value="Acyl_CoA_acyltransferase"/>
</dbReference>
<dbReference type="EMBL" id="CP000249">
    <property type="protein sequence ID" value="ABD11255.1"/>
    <property type="molecule type" value="Genomic_DNA"/>
</dbReference>
<dbReference type="GO" id="GO:0016747">
    <property type="term" value="F:acyltransferase activity, transferring groups other than amino-acyl groups"/>
    <property type="evidence" value="ECO:0007669"/>
    <property type="project" value="InterPro"/>
</dbReference>
<dbReference type="HOGENOM" id="CLU_1370433_0_0_11"/>
<dbReference type="AlphaFoldDB" id="Q2JBT7"/>
<proteinExistence type="predicted"/>
<dbReference type="CDD" id="cd04301">
    <property type="entry name" value="NAT_SF"/>
    <property type="match status" value="1"/>
</dbReference>
<dbReference type="InterPro" id="IPR000182">
    <property type="entry name" value="GNAT_dom"/>
</dbReference>
<evidence type="ECO:0000256" key="1">
    <source>
        <dbReference type="ARBA" id="ARBA00022679"/>
    </source>
</evidence>
<dbReference type="Pfam" id="PF00583">
    <property type="entry name" value="Acetyltransf_1"/>
    <property type="match status" value="1"/>
</dbReference>
<organism evidence="4 5">
    <name type="scientific">Frankia casuarinae (strain DSM 45818 / CECT 9043 / HFP020203 / CcI3)</name>
    <dbReference type="NCBI Taxonomy" id="106370"/>
    <lineage>
        <taxon>Bacteria</taxon>
        <taxon>Bacillati</taxon>
        <taxon>Actinomycetota</taxon>
        <taxon>Actinomycetes</taxon>
        <taxon>Frankiales</taxon>
        <taxon>Frankiaceae</taxon>
        <taxon>Frankia</taxon>
    </lineage>
</organism>
<keyword evidence="5" id="KW-1185">Reference proteome</keyword>
<dbReference type="STRING" id="106370.Francci3_1879"/>
<dbReference type="PROSITE" id="PS51186">
    <property type="entry name" value="GNAT"/>
    <property type="match status" value="1"/>
</dbReference>
<evidence type="ECO:0000313" key="4">
    <source>
        <dbReference type="EMBL" id="ABD11255.1"/>
    </source>
</evidence>
<dbReference type="SUPFAM" id="SSF55729">
    <property type="entry name" value="Acyl-CoA N-acyltransferases (Nat)"/>
    <property type="match status" value="1"/>
</dbReference>
<dbReference type="InterPro" id="IPR050832">
    <property type="entry name" value="Bact_Acetyltransf"/>
</dbReference>
<accession>Q2JBT7</accession>
<keyword evidence="1" id="KW-0808">Transferase</keyword>
<gene>
    <name evidence="4" type="ordered locus">Francci3_1879</name>
</gene>
<feature type="domain" description="N-acetyltransferase" evidence="3">
    <location>
        <begin position="17"/>
        <end position="174"/>
    </location>
</feature>
<dbReference type="PANTHER" id="PTHR43877">
    <property type="entry name" value="AMINOALKYLPHOSPHONATE N-ACETYLTRANSFERASE-RELATED-RELATED"/>
    <property type="match status" value="1"/>
</dbReference>
<sequence length="199" mass="21810">MVRGPAGRAKRRMEGSILIGCRRWRSASANRRILISLTGASRRQAGGAFTADGSNGRASPEGTYLVAWLAGRPVGHLLIIWTGCDVDEVRRETGGCPELNALGVWPPEQRRHGIGRDLLRHAEMLVAAHGSRTVGLGVAADNPEAARLYRRLGYVVRVQRYVDRWTWVDQDGVEREEAEQTSFLVKSLPAAQASGERAT</sequence>
<reference evidence="4 5" key="1">
    <citation type="journal article" date="2007" name="Genome Res.">
        <title>Genome characteristics of facultatively symbiotic Frankia sp. strains reflect host range and host plant biogeography.</title>
        <authorList>
            <person name="Normand P."/>
            <person name="Lapierre P."/>
            <person name="Tisa L.S."/>
            <person name="Gogarten J.P."/>
            <person name="Alloisio N."/>
            <person name="Bagnarol E."/>
            <person name="Bassi C.A."/>
            <person name="Berry A.M."/>
            <person name="Bickhart D.M."/>
            <person name="Choisne N."/>
            <person name="Couloux A."/>
            <person name="Cournoyer B."/>
            <person name="Cruveiller S."/>
            <person name="Daubin V."/>
            <person name="Demange N."/>
            <person name="Francino M.P."/>
            <person name="Goltsman E."/>
            <person name="Huang Y."/>
            <person name="Kopp O.R."/>
            <person name="Labarre L."/>
            <person name="Lapidus A."/>
            <person name="Lavire C."/>
            <person name="Marechal J."/>
            <person name="Martinez M."/>
            <person name="Mastronunzio J.E."/>
            <person name="Mullin B.C."/>
            <person name="Niemann J."/>
            <person name="Pujic P."/>
            <person name="Rawnsley T."/>
            <person name="Rouy Z."/>
            <person name="Schenowitz C."/>
            <person name="Sellstedt A."/>
            <person name="Tavares F."/>
            <person name="Tomkins J.P."/>
            <person name="Vallenet D."/>
            <person name="Valverde C."/>
            <person name="Wall L.G."/>
            <person name="Wang Y."/>
            <person name="Medigue C."/>
            <person name="Benson D.R."/>
        </authorList>
    </citation>
    <scope>NUCLEOTIDE SEQUENCE [LARGE SCALE GENOMIC DNA]</scope>
    <source>
        <strain evidence="5">DSM 45818 / CECT 9043 / CcI3</strain>
    </source>
</reference>
<keyword evidence="2" id="KW-0012">Acyltransferase</keyword>
<dbReference type="KEGG" id="fra:Francci3_1879"/>